<accession>A0A182NT10</accession>
<feature type="coiled-coil region" evidence="3">
    <location>
        <begin position="31"/>
        <end position="72"/>
    </location>
</feature>
<dbReference type="Pfam" id="PF05276">
    <property type="entry name" value="SH3BP5"/>
    <property type="match status" value="1"/>
</dbReference>
<feature type="region of interest" description="Disordered" evidence="4">
    <location>
        <begin position="104"/>
        <end position="123"/>
    </location>
</feature>
<dbReference type="Proteomes" id="UP000075884">
    <property type="component" value="Unassembled WGS sequence"/>
</dbReference>
<reference evidence="6" key="1">
    <citation type="submission" date="2013-03" db="EMBL/GenBank/DDBJ databases">
        <title>The Genome Sequence of Anopheles dirus WRAIR2.</title>
        <authorList>
            <consortium name="The Broad Institute Genomics Platform"/>
            <person name="Neafsey D.E."/>
            <person name="Walton C."/>
            <person name="Walker B."/>
            <person name="Young S.K."/>
            <person name="Zeng Q."/>
            <person name="Gargeya S."/>
            <person name="Fitzgerald M."/>
            <person name="Haas B."/>
            <person name="Abouelleil A."/>
            <person name="Allen A.W."/>
            <person name="Alvarado L."/>
            <person name="Arachchi H.M."/>
            <person name="Berlin A.M."/>
            <person name="Chapman S.B."/>
            <person name="Gainer-Dewar J."/>
            <person name="Goldberg J."/>
            <person name="Griggs A."/>
            <person name="Gujja S."/>
            <person name="Hansen M."/>
            <person name="Howarth C."/>
            <person name="Imamovic A."/>
            <person name="Ireland A."/>
            <person name="Larimer J."/>
            <person name="McCowan C."/>
            <person name="Murphy C."/>
            <person name="Pearson M."/>
            <person name="Poon T.W."/>
            <person name="Priest M."/>
            <person name="Roberts A."/>
            <person name="Saif S."/>
            <person name="Shea T."/>
            <person name="Sisk P."/>
            <person name="Sykes S."/>
            <person name="Wortman J."/>
            <person name="Nusbaum C."/>
            <person name="Birren B."/>
        </authorList>
    </citation>
    <scope>NUCLEOTIDE SEQUENCE [LARGE SCALE GENOMIC DNA]</scope>
    <source>
        <strain evidence="6">WRAIR2</strain>
    </source>
</reference>
<dbReference type="STRING" id="7168.A0A182NT10"/>
<evidence type="ECO:0000256" key="3">
    <source>
        <dbReference type="SAM" id="Coils"/>
    </source>
</evidence>
<name>A0A182NT10_9DIPT</name>
<keyword evidence="2 3" id="KW-0175">Coiled coil</keyword>
<feature type="region of interest" description="Disordered" evidence="4">
    <location>
        <begin position="72"/>
        <end position="91"/>
    </location>
</feature>
<protein>
    <submittedName>
        <fullName evidence="5">Uncharacterized protein</fullName>
    </submittedName>
</protein>
<dbReference type="EnsemblMetazoa" id="ADIR010800-RA">
    <property type="protein sequence ID" value="ADIR010800-PA"/>
    <property type="gene ID" value="ADIR010800"/>
</dbReference>
<evidence type="ECO:0000256" key="1">
    <source>
        <dbReference type="ARBA" id="ARBA00007796"/>
    </source>
</evidence>
<organism evidence="5 6">
    <name type="scientific">Anopheles dirus</name>
    <dbReference type="NCBI Taxonomy" id="7168"/>
    <lineage>
        <taxon>Eukaryota</taxon>
        <taxon>Metazoa</taxon>
        <taxon>Ecdysozoa</taxon>
        <taxon>Arthropoda</taxon>
        <taxon>Hexapoda</taxon>
        <taxon>Insecta</taxon>
        <taxon>Pterygota</taxon>
        <taxon>Neoptera</taxon>
        <taxon>Endopterygota</taxon>
        <taxon>Diptera</taxon>
        <taxon>Nematocera</taxon>
        <taxon>Culicoidea</taxon>
        <taxon>Culicidae</taxon>
        <taxon>Anophelinae</taxon>
        <taxon>Anopheles</taxon>
    </lineage>
</organism>
<feature type="compositionally biased region" description="Polar residues" evidence="4">
    <location>
        <begin position="105"/>
        <end position="123"/>
    </location>
</feature>
<reference evidence="5" key="2">
    <citation type="submission" date="2020-05" db="UniProtKB">
        <authorList>
            <consortium name="EnsemblMetazoa"/>
        </authorList>
    </citation>
    <scope>IDENTIFICATION</scope>
    <source>
        <strain evidence="5">WRAIR2</strain>
    </source>
</reference>
<proteinExistence type="inferred from homology"/>
<comment type="similarity">
    <text evidence="1">Belongs to the SH3BP5 family.</text>
</comment>
<dbReference type="InterPro" id="IPR007940">
    <property type="entry name" value="SH3BP5"/>
</dbReference>
<dbReference type="GO" id="GO:0005737">
    <property type="term" value="C:cytoplasm"/>
    <property type="evidence" value="ECO:0007669"/>
    <property type="project" value="TreeGrafter"/>
</dbReference>
<evidence type="ECO:0000313" key="5">
    <source>
        <dbReference type="EnsemblMetazoa" id="ADIR010800-PA"/>
    </source>
</evidence>
<sequence length="369" mass="40399">MIEFVSSPQVQQLEERYRRSIQKSRPYFDEKQLCQEQLEAQKGRIQQLEHQIQSAKSAYSTALRNLEKISEEIHEQRGDLSQAAPSGPREPGVGAELANILPTKTPCSGSTSNNNRFPYSSTMPDISSELDKCEIRSIGSASVATSSAVSEKDPSEEDDYSGMTTLHDDEPPLQDDDLHLELLRQKVRTLAVRPVEGGDGQQQEQDVWEHELNATVDKLDHLMMLRECSRSSTLSGAGSATGEAGATNGTTFCSLPTTPKHQHNHRHHHLHLQQEQQSMSRGVSLSPVNSPAHEQHSIKMFKKLDPLPLANVSMYALPTYLSAASGVGGLSGSTLLTPISATSPSGGDELCDQTESSGFAAKHKRKMSM</sequence>
<evidence type="ECO:0000256" key="2">
    <source>
        <dbReference type="ARBA" id="ARBA00023054"/>
    </source>
</evidence>
<evidence type="ECO:0000256" key="4">
    <source>
        <dbReference type="SAM" id="MobiDB-lite"/>
    </source>
</evidence>
<dbReference type="PANTHER" id="PTHR19423">
    <property type="entry name" value="SH3 DOMAIN-BINDING PROTEIN 5"/>
    <property type="match status" value="1"/>
</dbReference>
<dbReference type="PANTHER" id="PTHR19423:SF1">
    <property type="entry name" value="SH3 DOMAIN-BINDING PROTEIN 5"/>
    <property type="match status" value="1"/>
</dbReference>
<evidence type="ECO:0000313" key="6">
    <source>
        <dbReference type="Proteomes" id="UP000075884"/>
    </source>
</evidence>
<keyword evidence="6" id="KW-1185">Reference proteome</keyword>
<dbReference type="AlphaFoldDB" id="A0A182NT10"/>
<feature type="region of interest" description="Disordered" evidence="4">
    <location>
        <begin position="342"/>
        <end position="369"/>
    </location>
</feature>
<dbReference type="VEuPathDB" id="VectorBase:ADIR010800"/>
<dbReference type="GO" id="GO:0004860">
    <property type="term" value="F:protein kinase inhibitor activity"/>
    <property type="evidence" value="ECO:0007669"/>
    <property type="project" value="TreeGrafter"/>
</dbReference>
<feature type="region of interest" description="Disordered" evidence="4">
    <location>
        <begin position="141"/>
        <end position="173"/>
    </location>
</feature>
<dbReference type="GO" id="GO:0035556">
    <property type="term" value="P:intracellular signal transduction"/>
    <property type="evidence" value="ECO:0007669"/>
    <property type="project" value="InterPro"/>
</dbReference>